<dbReference type="NCBIfam" id="TIGR03696">
    <property type="entry name" value="Rhs_assc_core"/>
    <property type="match status" value="1"/>
</dbReference>
<feature type="region of interest" description="Disordered" evidence="1">
    <location>
        <begin position="1"/>
        <end position="23"/>
    </location>
</feature>
<dbReference type="PANTHER" id="PTHR32305:SF15">
    <property type="entry name" value="PROTEIN RHSA-RELATED"/>
    <property type="match status" value="1"/>
</dbReference>
<keyword evidence="3" id="KW-1185">Reference proteome</keyword>
<reference evidence="2 3" key="1">
    <citation type="submission" date="2018-04" db="EMBL/GenBank/DDBJ databases">
        <title>Pedobacter chongqingensis sp. nov., isolated from a rottenly hemp rope.</title>
        <authorList>
            <person name="Cai Y."/>
        </authorList>
    </citation>
    <scope>NUCLEOTIDE SEQUENCE [LARGE SCALE GENOMIC DNA]</scope>
    <source>
        <strain evidence="2 3">FJ4-8</strain>
    </source>
</reference>
<dbReference type="Gene3D" id="2.180.10.10">
    <property type="entry name" value="RHS repeat-associated core"/>
    <property type="match status" value="1"/>
</dbReference>
<accession>A0A2U2P9M9</accession>
<dbReference type="PANTHER" id="PTHR32305">
    <property type="match status" value="1"/>
</dbReference>
<sequence length="309" mass="34658">METFFETGENGWLRTSGDSKKKRSNQYDYGARFYDAVIGRWNVVDPLSEKGHSWSTYNYALNNPVLFIDPDGMWPIYSRNGQYLGDDGRTEKGKDLAFVGERDGKGFKNLVQFTDHHTQFQKMANVVKQEGGGKEEDLWIAHTAYNNATASGTTMYKKLMSGFSSVEDKSPLSINSRGYQANIARSAVIDVLLGGADPTDGAVLWDGTDFLAWGLKSPNGTPHNKFEEYNSISISSSIYDTYLTSNTQYYKRGIYKYGKTRNTIPADVFTDPSNLTNCNFYYNTGVKTAFGLQATGSVGRSIYWKRVKQ</sequence>
<evidence type="ECO:0008006" key="4">
    <source>
        <dbReference type="Google" id="ProtNLM"/>
    </source>
</evidence>
<dbReference type="AlphaFoldDB" id="A0A2U2P9M9"/>
<name>A0A2U2P9M9_9SPHI</name>
<gene>
    <name evidence="2" type="ORF">DDR33_24020</name>
</gene>
<dbReference type="Proteomes" id="UP000245647">
    <property type="component" value="Unassembled WGS sequence"/>
</dbReference>
<dbReference type="EMBL" id="QEAS01000035">
    <property type="protein sequence ID" value="PWG78087.1"/>
    <property type="molecule type" value="Genomic_DNA"/>
</dbReference>
<dbReference type="OrthoDB" id="1221248at2"/>
<protein>
    <recommendedName>
        <fullName evidence="4">RHS repeat-associated core domain-containing protein</fullName>
    </recommendedName>
</protein>
<dbReference type="InterPro" id="IPR022385">
    <property type="entry name" value="Rhs_assc_core"/>
</dbReference>
<evidence type="ECO:0000256" key="1">
    <source>
        <dbReference type="SAM" id="MobiDB-lite"/>
    </source>
</evidence>
<proteinExistence type="predicted"/>
<evidence type="ECO:0000313" key="2">
    <source>
        <dbReference type="EMBL" id="PWG78087.1"/>
    </source>
</evidence>
<comment type="caution">
    <text evidence="2">The sequence shown here is derived from an EMBL/GenBank/DDBJ whole genome shotgun (WGS) entry which is preliminary data.</text>
</comment>
<dbReference type="RefSeq" id="WP_109418348.1">
    <property type="nucleotide sequence ID" value="NZ_QEAS01000035.1"/>
</dbReference>
<evidence type="ECO:0000313" key="3">
    <source>
        <dbReference type="Proteomes" id="UP000245647"/>
    </source>
</evidence>
<organism evidence="2 3">
    <name type="scientific">Pararcticibacter amylolyticus</name>
    <dbReference type="NCBI Taxonomy" id="2173175"/>
    <lineage>
        <taxon>Bacteria</taxon>
        <taxon>Pseudomonadati</taxon>
        <taxon>Bacteroidota</taxon>
        <taxon>Sphingobacteriia</taxon>
        <taxon>Sphingobacteriales</taxon>
        <taxon>Sphingobacteriaceae</taxon>
        <taxon>Pararcticibacter</taxon>
    </lineage>
</organism>
<dbReference type="InterPro" id="IPR050708">
    <property type="entry name" value="T6SS_VgrG/RHS"/>
</dbReference>